<evidence type="ECO:0000256" key="3">
    <source>
        <dbReference type="ARBA" id="ARBA00023295"/>
    </source>
</evidence>
<keyword evidence="3" id="KW-0326">Glycosidase</keyword>
<evidence type="ECO:0008006" key="7">
    <source>
        <dbReference type="Google" id="ProtNLM"/>
    </source>
</evidence>
<proteinExistence type="inferred from homology"/>
<evidence type="ECO:0000256" key="4">
    <source>
        <dbReference type="RuleBase" id="RU003690"/>
    </source>
</evidence>
<sequence length="107" mass="12276">GTLGEVNEKGVDYYNSLIQEIIDNDVGAIDIICMRAGLEPYVTLFHWDFPQVLADQFRRVYLSPIIKGDYPDVMRELVGERLPNFTDEQTQEMMPGVRHGLTYIPKV</sequence>
<evidence type="ECO:0000313" key="5">
    <source>
        <dbReference type="EMBL" id="KAK2998442.1"/>
    </source>
</evidence>
<name>A0AA89AD65_9ASTE</name>
<gene>
    <name evidence="5" type="ORF">RJ639_024279</name>
</gene>
<organism evidence="5 6">
    <name type="scientific">Escallonia herrerae</name>
    <dbReference type="NCBI Taxonomy" id="1293975"/>
    <lineage>
        <taxon>Eukaryota</taxon>
        <taxon>Viridiplantae</taxon>
        <taxon>Streptophyta</taxon>
        <taxon>Embryophyta</taxon>
        <taxon>Tracheophyta</taxon>
        <taxon>Spermatophyta</taxon>
        <taxon>Magnoliopsida</taxon>
        <taxon>eudicotyledons</taxon>
        <taxon>Gunneridae</taxon>
        <taxon>Pentapetalae</taxon>
        <taxon>asterids</taxon>
        <taxon>campanulids</taxon>
        <taxon>Escalloniales</taxon>
        <taxon>Escalloniaceae</taxon>
        <taxon>Escallonia</taxon>
    </lineage>
</organism>
<dbReference type="EMBL" id="JAVXUP010003651">
    <property type="protein sequence ID" value="KAK2998442.1"/>
    <property type="molecule type" value="Genomic_DNA"/>
</dbReference>
<dbReference type="InterPro" id="IPR017853">
    <property type="entry name" value="GH"/>
</dbReference>
<evidence type="ECO:0000256" key="2">
    <source>
        <dbReference type="ARBA" id="ARBA00022801"/>
    </source>
</evidence>
<dbReference type="AlphaFoldDB" id="A0AA89AD65"/>
<evidence type="ECO:0000256" key="1">
    <source>
        <dbReference type="ARBA" id="ARBA00010838"/>
    </source>
</evidence>
<dbReference type="Gene3D" id="3.20.20.80">
    <property type="entry name" value="Glycosidases"/>
    <property type="match status" value="2"/>
</dbReference>
<comment type="caution">
    <text evidence="5">The sequence shown here is derived from an EMBL/GenBank/DDBJ whole genome shotgun (WGS) entry which is preliminary data.</text>
</comment>
<dbReference type="SUPFAM" id="SSF51445">
    <property type="entry name" value="(Trans)glycosidases"/>
    <property type="match status" value="1"/>
</dbReference>
<reference evidence="5" key="1">
    <citation type="submission" date="2022-12" db="EMBL/GenBank/DDBJ databases">
        <title>Draft genome assemblies for two species of Escallonia (Escalloniales).</title>
        <authorList>
            <person name="Chanderbali A."/>
            <person name="Dervinis C."/>
            <person name="Anghel I."/>
            <person name="Soltis D."/>
            <person name="Soltis P."/>
            <person name="Zapata F."/>
        </authorList>
    </citation>
    <scope>NUCLEOTIDE SEQUENCE</scope>
    <source>
        <strain evidence="5">UCBG64.0493</strain>
        <tissue evidence="5">Leaf</tissue>
    </source>
</reference>
<dbReference type="GO" id="GO:0005975">
    <property type="term" value="P:carbohydrate metabolic process"/>
    <property type="evidence" value="ECO:0007669"/>
    <property type="project" value="InterPro"/>
</dbReference>
<accession>A0AA89AD65</accession>
<dbReference type="InterPro" id="IPR001360">
    <property type="entry name" value="Glyco_hydro_1"/>
</dbReference>
<dbReference type="Pfam" id="PF00232">
    <property type="entry name" value="Glyco_hydro_1"/>
    <property type="match status" value="1"/>
</dbReference>
<dbReference type="GO" id="GO:0008422">
    <property type="term" value="F:beta-glucosidase activity"/>
    <property type="evidence" value="ECO:0007669"/>
    <property type="project" value="TreeGrafter"/>
</dbReference>
<feature type="non-terminal residue" evidence="5">
    <location>
        <position position="107"/>
    </location>
</feature>
<dbReference type="PANTHER" id="PTHR10353">
    <property type="entry name" value="GLYCOSYL HYDROLASE"/>
    <property type="match status" value="1"/>
</dbReference>
<dbReference type="PANTHER" id="PTHR10353:SF137">
    <property type="entry name" value="MYROSINASE 3-RELATED"/>
    <property type="match status" value="1"/>
</dbReference>
<keyword evidence="6" id="KW-1185">Reference proteome</keyword>
<keyword evidence="2" id="KW-0378">Hydrolase</keyword>
<dbReference type="Proteomes" id="UP001188597">
    <property type="component" value="Unassembled WGS sequence"/>
</dbReference>
<evidence type="ECO:0000313" key="6">
    <source>
        <dbReference type="Proteomes" id="UP001188597"/>
    </source>
</evidence>
<protein>
    <recommendedName>
        <fullName evidence="7">Beta-glucosidase</fullName>
    </recommendedName>
</protein>
<comment type="similarity">
    <text evidence="1 4">Belongs to the glycosyl hydrolase 1 family.</text>
</comment>